<dbReference type="Gene3D" id="3.40.50.1820">
    <property type="entry name" value="alpha/beta hydrolase"/>
    <property type="match status" value="1"/>
</dbReference>
<dbReference type="PANTHER" id="PTHR37017:SF11">
    <property type="entry name" value="ESTERASE_LIPASE_THIOESTERASE DOMAIN-CONTAINING PROTEIN"/>
    <property type="match status" value="1"/>
</dbReference>
<organism evidence="2 3">
    <name type="scientific">Mesorhizobium hungaricum</name>
    <dbReference type="NCBI Taxonomy" id="1566387"/>
    <lineage>
        <taxon>Bacteria</taxon>
        <taxon>Pseudomonadati</taxon>
        <taxon>Pseudomonadota</taxon>
        <taxon>Alphaproteobacteria</taxon>
        <taxon>Hyphomicrobiales</taxon>
        <taxon>Phyllobacteriaceae</taxon>
        <taxon>Mesorhizobium</taxon>
    </lineage>
</organism>
<proteinExistence type="predicted"/>
<keyword evidence="2" id="KW-0378">Hydrolase</keyword>
<accession>A0A1C2DI74</accession>
<feature type="domain" description="AB hydrolase-1" evidence="1">
    <location>
        <begin position="5"/>
        <end position="211"/>
    </location>
</feature>
<dbReference type="InterPro" id="IPR029058">
    <property type="entry name" value="AB_hydrolase_fold"/>
</dbReference>
<sequence>MTTFILIPGGWRGGWTFDPVADLLTASGHKVLALTLPGLGDVPAPAANLSSHIEAAVQVAEDCDDELILVGHSYGGMVVSGVADRARAKIRALVYVDAYVPETGESVWSLTSPDFRDIFIAGSQADGLTCVPPSNREPRCRPHPMATFLQAITLTGHWRDVPRKLYVGAHGWEGSPFRDLHERLSNDPDWQTYALNCGHNVPQLEPEALAEILLKQA</sequence>
<name>A0A1C2DI74_9HYPH</name>
<dbReference type="EMBL" id="MDEO01000035">
    <property type="protein sequence ID" value="OCX14460.1"/>
    <property type="molecule type" value="Genomic_DNA"/>
</dbReference>
<dbReference type="GO" id="GO:0016787">
    <property type="term" value="F:hydrolase activity"/>
    <property type="evidence" value="ECO:0007669"/>
    <property type="project" value="UniProtKB-KW"/>
</dbReference>
<dbReference type="InterPro" id="IPR000073">
    <property type="entry name" value="AB_hydrolase_1"/>
</dbReference>
<dbReference type="OrthoDB" id="9814966at2"/>
<keyword evidence="3" id="KW-1185">Reference proteome</keyword>
<dbReference type="Proteomes" id="UP000094412">
    <property type="component" value="Unassembled WGS sequence"/>
</dbReference>
<gene>
    <name evidence="2" type="ORF">QV13_18490</name>
</gene>
<evidence type="ECO:0000313" key="3">
    <source>
        <dbReference type="Proteomes" id="UP000094412"/>
    </source>
</evidence>
<dbReference type="Pfam" id="PF12697">
    <property type="entry name" value="Abhydrolase_6"/>
    <property type="match status" value="1"/>
</dbReference>
<dbReference type="AlphaFoldDB" id="A0A1C2DI74"/>
<protein>
    <submittedName>
        <fullName evidence="2">Alpha/beta hydrolase</fullName>
    </submittedName>
</protein>
<dbReference type="SUPFAM" id="SSF53474">
    <property type="entry name" value="alpha/beta-Hydrolases"/>
    <property type="match status" value="1"/>
</dbReference>
<dbReference type="PANTHER" id="PTHR37017">
    <property type="entry name" value="AB HYDROLASE-1 DOMAIN-CONTAINING PROTEIN-RELATED"/>
    <property type="match status" value="1"/>
</dbReference>
<dbReference type="InterPro" id="IPR052897">
    <property type="entry name" value="Sec-Metab_Biosynth_Hydrolase"/>
</dbReference>
<dbReference type="STRING" id="1566387.QV13_18490"/>
<evidence type="ECO:0000259" key="1">
    <source>
        <dbReference type="Pfam" id="PF12697"/>
    </source>
</evidence>
<evidence type="ECO:0000313" key="2">
    <source>
        <dbReference type="EMBL" id="OCX14460.1"/>
    </source>
</evidence>
<reference evidence="2 3" key="1">
    <citation type="submission" date="2016-08" db="EMBL/GenBank/DDBJ databases">
        <title>Whole genome sequence of Mesorhizobium sp. strain UASWS1009 isolated from industrial sewage.</title>
        <authorList>
            <person name="Crovadore J."/>
            <person name="Calmin G."/>
            <person name="Chablais R."/>
            <person name="Cochard B."/>
            <person name="Lefort F."/>
        </authorList>
    </citation>
    <scope>NUCLEOTIDE SEQUENCE [LARGE SCALE GENOMIC DNA]</scope>
    <source>
        <strain evidence="2 3">UASWS1009</strain>
    </source>
</reference>
<comment type="caution">
    <text evidence="2">The sequence shown here is derived from an EMBL/GenBank/DDBJ whole genome shotgun (WGS) entry which is preliminary data.</text>
</comment>